<dbReference type="EMBL" id="JACGCM010002531">
    <property type="protein sequence ID" value="KAF6139169.1"/>
    <property type="molecule type" value="Genomic_DNA"/>
</dbReference>
<feature type="binding site" evidence="15">
    <location>
        <position position="240"/>
    </location>
    <ligand>
        <name>Ca(2+)</name>
        <dbReference type="ChEBI" id="CHEBI:29108"/>
        <label>2</label>
    </ligand>
</feature>
<evidence type="ECO:0000256" key="18">
    <source>
        <dbReference type="RuleBase" id="RU362060"/>
    </source>
</evidence>
<dbReference type="CDD" id="cd00693">
    <property type="entry name" value="secretory_peroxidase"/>
    <property type="match status" value="1"/>
</dbReference>
<feature type="disulfide bond" evidence="17">
    <location>
        <begin position="30"/>
        <end position="107"/>
    </location>
</feature>
<evidence type="ECO:0000256" key="5">
    <source>
        <dbReference type="ARBA" id="ARBA00022617"/>
    </source>
</evidence>
<feature type="binding site" evidence="15">
    <location>
        <position position="245"/>
    </location>
    <ligand>
        <name>Ca(2+)</name>
        <dbReference type="ChEBI" id="CHEBI:29108"/>
        <label>2</label>
    </ligand>
</feature>
<comment type="similarity">
    <text evidence="18">Belongs to the peroxidase family. Classical plant (class III) peroxidase subfamily.</text>
</comment>
<dbReference type="Gene3D" id="1.10.520.10">
    <property type="match status" value="1"/>
</dbReference>
<dbReference type="PRINTS" id="PR00461">
    <property type="entry name" value="PLPEROXIDASE"/>
</dbReference>
<feature type="chain" id="PRO_5029946845" description="Peroxidase" evidence="18">
    <location>
        <begin position="20"/>
        <end position="321"/>
    </location>
</feature>
<evidence type="ECO:0000256" key="2">
    <source>
        <dbReference type="ARBA" id="ARBA00006873"/>
    </source>
</evidence>
<comment type="similarity">
    <text evidence="2">Belongs to the peroxidase family. Ascorbate peroxidase subfamily.</text>
</comment>
<feature type="disulfide bond" evidence="17">
    <location>
        <begin position="63"/>
        <end position="68"/>
    </location>
</feature>
<feature type="binding site" evidence="15">
    <location>
        <position position="65"/>
    </location>
    <ligand>
        <name>Ca(2+)</name>
        <dbReference type="ChEBI" id="CHEBI:29108"/>
        <label>1</label>
    </ligand>
</feature>
<evidence type="ECO:0000256" key="8">
    <source>
        <dbReference type="ARBA" id="ARBA00023002"/>
    </source>
</evidence>
<comment type="function">
    <text evidence="18">Removal of H(2)O(2), oxidation of toxic reductants, biosynthesis and degradation of lignin, suberization, auxin catabolism, response to environmental stresses such as wounding, pathogen attack and oxidative stress.</text>
</comment>
<dbReference type="FunFam" id="1.10.520.10:FF:000001">
    <property type="entry name" value="Peroxidase"/>
    <property type="match status" value="1"/>
</dbReference>
<organism evidence="20 21">
    <name type="scientific">Kingdonia uniflora</name>
    <dbReference type="NCBI Taxonomy" id="39325"/>
    <lineage>
        <taxon>Eukaryota</taxon>
        <taxon>Viridiplantae</taxon>
        <taxon>Streptophyta</taxon>
        <taxon>Embryophyta</taxon>
        <taxon>Tracheophyta</taxon>
        <taxon>Spermatophyta</taxon>
        <taxon>Magnoliopsida</taxon>
        <taxon>Ranunculales</taxon>
        <taxon>Circaeasteraceae</taxon>
        <taxon>Kingdonia</taxon>
    </lineage>
</organism>
<dbReference type="GO" id="GO:0020037">
    <property type="term" value="F:heme binding"/>
    <property type="evidence" value="ECO:0007669"/>
    <property type="project" value="UniProtKB-UniRule"/>
</dbReference>
<evidence type="ECO:0000256" key="9">
    <source>
        <dbReference type="ARBA" id="ARBA00023004"/>
    </source>
</evidence>
<dbReference type="PRINTS" id="PR00458">
    <property type="entry name" value="PEROXIDASE"/>
</dbReference>
<evidence type="ECO:0000256" key="14">
    <source>
        <dbReference type="PIRSR" id="PIRSR600823-2"/>
    </source>
</evidence>
<dbReference type="GO" id="GO:0046872">
    <property type="term" value="F:metal ion binding"/>
    <property type="evidence" value="ECO:0007669"/>
    <property type="project" value="UniProtKB-UniRule"/>
</dbReference>
<keyword evidence="21" id="KW-1185">Reference proteome</keyword>
<dbReference type="InterPro" id="IPR002016">
    <property type="entry name" value="Haem_peroxidase"/>
</dbReference>
<evidence type="ECO:0000256" key="7">
    <source>
        <dbReference type="ARBA" id="ARBA00022837"/>
    </source>
</evidence>
<feature type="domain" description="Plant heme peroxidase family profile" evidence="19">
    <location>
        <begin position="20"/>
        <end position="321"/>
    </location>
</feature>
<keyword evidence="4 18" id="KW-0575">Peroxidase</keyword>
<dbReference type="InterPro" id="IPR019793">
    <property type="entry name" value="Peroxidases_heam-ligand_BS"/>
</dbReference>
<feature type="binding site" evidence="15">
    <location>
        <position position="67"/>
    </location>
    <ligand>
        <name>Ca(2+)</name>
        <dbReference type="ChEBI" id="CHEBI:29108"/>
        <label>1</label>
    </ligand>
</feature>
<evidence type="ECO:0000256" key="10">
    <source>
        <dbReference type="ARBA" id="ARBA00023157"/>
    </source>
</evidence>
<feature type="binding site" evidence="15">
    <location>
        <position position="69"/>
    </location>
    <ligand>
        <name>Ca(2+)</name>
        <dbReference type="ChEBI" id="CHEBI:29108"/>
        <label>1</label>
    </ligand>
</feature>
<dbReference type="GO" id="GO:0140825">
    <property type="term" value="F:lactoperoxidase activity"/>
    <property type="evidence" value="ECO:0007669"/>
    <property type="project" value="UniProtKB-EC"/>
</dbReference>
<keyword evidence="7 15" id="KW-0106">Calcium</keyword>
<keyword evidence="11" id="KW-0325">Glycoprotein</keyword>
<evidence type="ECO:0000256" key="17">
    <source>
        <dbReference type="PIRSR" id="PIRSR600823-5"/>
    </source>
</evidence>
<feature type="binding site" evidence="15">
    <location>
        <position position="71"/>
    </location>
    <ligand>
        <name>Ca(2+)</name>
        <dbReference type="ChEBI" id="CHEBI:29108"/>
        <label>1</label>
    </ligand>
</feature>
<dbReference type="PROSITE" id="PS00436">
    <property type="entry name" value="PEROXIDASE_2"/>
    <property type="match status" value="1"/>
</dbReference>
<feature type="signal peptide" evidence="18">
    <location>
        <begin position="1"/>
        <end position="19"/>
    </location>
</feature>
<dbReference type="Pfam" id="PF00141">
    <property type="entry name" value="peroxidase"/>
    <property type="match status" value="1"/>
</dbReference>
<evidence type="ECO:0000313" key="20">
    <source>
        <dbReference type="EMBL" id="KAF6139169.1"/>
    </source>
</evidence>
<protein>
    <recommendedName>
        <fullName evidence="3 18">Peroxidase</fullName>
        <ecNumber evidence="3 18">1.11.1.7</ecNumber>
    </recommendedName>
</protein>
<dbReference type="OrthoDB" id="2113341at2759"/>
<keyword evidence="9 15" id="KW-0408">Iron</keyword>
<feature type="active site" description="Proton acceptor" evidence="13">
    <location>
        <position position="61"/>
    </location>
</feature>
<dbReference type="PROSITE" id="PS00435">
    <property type="entry name" value="PEROXIDASE_1"/>
    <property type="match status" value="1"/>
</dbReference>
<evidence type="ECO:0000313" key="21">
    <source>
        <dbReference type="Proteomes" id="UP000541444"/>
    </source>
</evidence>
<feature type="binding site" evidence="15">
    <location>
        <position position="62"/>
    </location>
    <ligand>
        <name>Ca(2+)</name>
        <dbReference type="ChEBI" id="CHEBI:29108"/>
        <label>1</label>
    </ligand>
</feature>
<comment type="catalytic activity">
    <reaction evidence="1 18">
        <text>2 a phenolic donor + H2O2 = 2 a phenolic radical donor + 2 H2O</text>
        <dbReference type="Rhea" id="RHEA:56136"/>
        <dbReference type="ChEBI" id="CHEBI:15377"/>
        <dbReference type="ChEBI" id="CHEBI:16240"/>
        <dbReference type="ChEBI" id="CHEBI:139520"/>
        <dbReference type="ChEBI" id="CHEBI:139521"/>
        <dbReference type="EC" id="1.11.1.7"/>
    </reaction>
</comment>
<dbReference type="PANTHER" id="PTHR31388">
    <property type="entry name" value="PEROXIDASE 72-RELATED"/>
    <property type="match status" value="1"/>
</dbReference>
<proteinExistence type="inferred from homology"/>
<accession>A0A7J7L9C9</accession>
<dbReference type="InterPro" id="IPR033905">
    <property type="entry name" value="Secretory_peroxidase"/>
</dbReference>
<evidence type="ECO:0000256" key="4">
    <source>
        <dbReference type="ARBA" id="ARBA00022559"/>
    </source>
</evidence>
<dbReference type="GO" id="GO:0005576">
    <property type="term" value="C:extracellular region"/>
    <property type="evidence" value="ECO:0007669"/>
    <property type="project" value="UniProtKB-SubCell"/>
</dbReference>
<feature type="binding site" evidence="15">
    <location>
        <position position="80"/>
    </location>
    <ligand>
        <name>Ca(2+)</name>
        <dbReference type="ChEBI" id="CHEBI:29108"/>
        <label>1</label>
    </ligand>
</feature>
<evidence type="ECO:0000256" key="15">
    <source>
        <dbReference type="PIRSR" id="PIRSR600823-3"/>
    </source>
</evidence>
<dbReference type="Proteomes" id="UP000541444">
    <property type="component" value="Unassembled WGS sequence"/>
</dbReference>
<name>A0A7J7L9C9_9MAGN</name>
<evidence type="ECO:0000256" key="13">
    <source>
        <dbReference type="PIRSR" id="PIRSR600823-1"/>
    </source>
</evidence>
<evidence type="ECO:0000256" key="3">
    <source>
        <dbReference type="ARBA" id="ARBA00012313"/>
    </source>
</evidence>
<dbReference type="PANTHER" id="PTHR31388:SF6">
    <property type="entry name" value="PEROXIDASE"/>
    <property type="match status" value="1"/>
</dbReference>
<dbReference type="PROSITE" id="PS50873">
    <property type="entry name" value="PEROXIDASE_4"/>
    <property type="match status" value="1"/>
</dbReference>
<feature type="binding site" description="axial binding residue" evidence="15">
    <location>
        <position position="185"/>
    </location>
    <ligand>
        <name>heme b</name>
        <dbReference type="ChEBI" id="CHEBI:60344"/>
    </ligand>
    <ligandPart>
        <name>Fe</name>
        <dbReference type="ChEBI" id="CHEBI:18248"/>
    </ligandPart>
</feature>
<dbReference type="Gene3D" id="1.10.420.10">
    <property type="entry name" value="Peroxidase, domain 2"/>
    <property type="match status" value="1"/>
</dbReference>
<keyword evidence="18" id="KW-0732">Signal</keyword>
<feature type="binding site" evidence="14">
    <location>
        <position position="155"/>
    </location>
    <ligand>
        <name>substrate</name>
    </ligand>
</feature>
<evidence type="ECO:0000256" key="1">
    <source>
        <dbReference type="ARBA" id="ARBA00000189"/>
    </source>
</evidence>
<evidence type="ECO:0000256" key="6">
    <source>
        <dbReference type="ARBA" id="ARBA00022723"/>
    </source>
</evidence>
<dbReference type="FunFam" id="1.10.420.10:FF:000001">
    <property type="entry name" value="Peroxidase"/>
    <property type="match status" value="1"/>
</dbReference>
<dbReference type="InterPro" id="IPR019794">
    <property type="entry name" value="Peroxidases_AS"/>
</dbReference>
<dbReference type="InterPro" id="IPR000823">
    <property type="entry name" value="Peroxidase_pln"/>
</dbReference>
<keyword evidence="5 18" id="KW-0349">Heme</keyword>
<feature type="binding site" evidence="15">
    <location>
        <position position="186"/>
    </location>
    <ligand>
        <name>Ca(2+)</name>
        <dbReference type="ChEBI" id="CHEBI:29108"/>
        <label>2</label>
    </ligand>
</feature>
<evidence type="ECO:0000256" key="16">
    <source>
        <dbReference type="PIRSR" id="PIRSR600823-4"/>
    </source>
</evidence>
<feature type="disulfide bond" evidence="17">
    <location>
        <begin position="192"/>
        <end position="224"/>
    </location>
</feature>
<keyword evidence="6 15" id="KW-0479">Metal-binding</keyword>
<keyword evidence="8 18" id="KW-0560">Oxidoreductase</keyword>
<keyword evidence="12 18" id="KW-0376">Hydrogen peroxide</keyword>
<dbReference type="InterPro" id="IPR010255">
    <property type="entry name" value="Haem_peroxidase_sf"/>
</dbReference>
<dbReference type="GO" id="GO:0006979">
    <property type="term" value="P:response to oxidative stress"/>
    <property type="evidence" value="ECO:0007669"/>
    <property type="project" value="UniProtKB-UniRule"/>
</dbReference>
<evidence type="ECO:0000256" key="12">
    <source>
        <dbReference type="ARBA" id="ARBA00023324"/>
    </source>
</evidence>
<evidence type="ECO:0000259" key="19">
    <source>
        <dbReference type="PROSITE" id="PS50873"/>
    </source>
</evidence>
<feature type="disulfide bond" evidence="17">
    <location>
        <begin position="113"/>
        <end position="317"/>
    </location>
</feature>
<reference evidence="20 21" key="1">
    <citation type="journal article" date="2020" name="IScience">
        <title>Genome Sequencing of the Endangered Kingdonia uniflora (Circaeasteraceae, Ranunculales) Reveals Potential Mechanisms of Evolutionary Specialization.</title>
        <authorList>
            <person name="Sun Y."/>
            <person name="Deng T."/>
            <person name="Zhang A."/>
            <person name="Moore M.J."/>
            <person name="Landis J.B."/>
            <person name="Lin N."/>
            <person name="Zhang H."/>
            <person name="Zhang X."/>
            <person name="Huang J."/>
            <person name="Zhang X."/>
            <person name="Sun H."/>
            <person name="Wang H."/>
        </authorList>
    </citation>
    <scope>NUCLEOTIDE SEQUENCE [LARGE SCALE GENOMIC DNA]</scope>
    <source>
        <strain evidence="20">TB1705</strain>
        <tissue evidence="20">Leaf</tissue>
    </source>
</reference>
<sequence length="321" mass="34238">MKMFVLAFLILSLSALVKAQLSTTFYLSTCPNVSKIVRREVLKAFQNETRIAASLLRLHFHDCFVNGCDGSILLDGSSGEKFAFPNINSVRGFEVVDAIKNALESVCSGVVSCADILAIAARHSVEFSGGPLWRVFLGRRDGTVANQTGANNNLPSPFETLDQIIAKFDVQGLNVTDVVSLSGAHTIGFAQCSTFSPRLYNFSGSGAPDPTIASDLLPVLQNLCPQGGNASVLSPLDPNTTSNFDNQYYNNLRNGKGILGSDQVLFSAASAATTTKPIVETYSTSTTAFFKNFAVSMIKMGNISPLTGSAGQIRANCRVVN</sequence>
<feature type="site" description="Transition state stabilizer" evidence="16">
    <location>
        <position position="57"/>
    </location>
</feature>
<dbReference type="EC" id="1.11.1.7" evidence="3 18"/>
<comment type="cofactor">
    <cofactor evidence="15 18">
        <name>heme b</name>
        <dbReference type="ChEBI" id="CHEBI:60344"/>
    </cofactor>
    <text evidence="15 18">Binds 1 heme b (iron(II)-protoporphyrin IX) group per subunit.</text>
</comment>
<dbReference type="AlphaFoldDB" id="A0A7J7L9C9"/>
<dbReference type="GO" id="GO:0042744">
    <property type="term" value="P:hydrogen peroxide catabolic process"/>
    <property type="evidence" value="ECO:0007669"/>
    <property type="project" value="UniProtKB-KW"/>
</dbReference>
<feature type="binding site" evidence="15">
    <location>
        <position position="237"/>
    </location>
    <ligand>
        <name>Ca(2+)</name>
        <dbReference type="ChEBI" id="CHEBI:29108"/>
        <label>2</label>
    </ligand>
</feature>
<evidence type="ECO:0000256" key="11">
    <source>
        <dbReference type="ARBA" id="ARBA00023180"/>
    </source>
</evidence>
<keyword evidence="18" id="KW-0964">Secreted</keyword>
<comment type="caution">
    <text evidence="20">The sequence shown here is derived from an EMBL/GenBank/DDBJ whole genome shotgun (WGS) entry which is preliminary data.</text>
</comment>
<dbReference type="SUPFAM" id="SSF48113">
    <property type="entry name" value="Heme-dependent peroxidases"/>
    <property type="match status" value="1"/>
</dbReference>
<comment type="subcellular location">
    <subcellularLocation>
        <location evidence="18">Secreted</location>
    </subcellularLocation>
</comment>
<keyword evidence="10 17" id="KW-1015">Disulfide bond</keyword>
<comment type="cofactor">
    <cofactor evidence="15 18">
        <name>Ca(2+)</name>
        <dbReference type="ChEBI" id="CHEBI:29108"/>
    </cofactor>
    <text evidence="15 18">Binds 2 calcium ions per subunit.</text>
</comment>
<gene>
    <name evidence="20" type="ORF">GIB67_023222</name>
</gene>